<dbReference type="GO" id="GO:0016301">
    <property type="term" value="F:kinase activity"/>
    <property type="evidence" value="ECO:0007669"/>
    <property type="project" value="InterPro"/>
</dbReference>
<organism evidence="2 3">
    <name type="scientific">Candidatus Gottesmanbacteria bacterium RBG_13_45_10</name>
    <dbReference type="NCBI Taxonomy" id="1798370"/>
    <lineage>
        <taxon>Bacteria</taxon>
        <taxon>Candidatus Gottesmaniibacteriota</taxon>
    </lineage>
</organism>
<dbReference type="InterPro" id="IPR003812">
    <property type="entry name" value="Fido"/>
</dbReference>
<reference evidence="2 3" key="1">
    <citation type="journal article" date="2016" name="Nat. Commun.">
        <title>Thousands of microbial genomes shed light on interconnected biogeochemical processes in an aquifer system.</title>
        <authorList>
            <person name="Anantharaman K."/>
            <person name="Brown C.T."/>
            <person name="Hug L.A."/>
            <person name="Sharon I."/>
            <person name="Castelle C.J."/>
            <person name="Probst A.J."/>
            <person name="Thomas B.C."/>
            <person name="Singh A."/>
            <person name="Wilkins M.J."/>
            <person name="Karaoz U."/>
            <person name="Brodie E.L."/>
            <person name="Williams K.H."/>
            <person name="Hubbard S.S."/>
            <person name="Banfield J.F."/>
        </authorList>
    </citation>
    <scope>NUCLEOTIDE SEQUENCE [LARGE SCALE GENOMIC DNA]</scope>
</reference>
<feature type="domain" description="Fido" evidence="1">
    <location>
        <begin position="5"/>
        <end position="123"/>
    </location>
</feature>
<evidence type="ECO:0000313" key="3">
    <source>
        <dbReference type="Proteomes" id="UP000177268"/>
    </source>
</evidence>
<sequence>MTVFLDIEDVYKLHGAIIARAGTKAGVRDFALLHSAVERPKATFNGQTLYPTIFTMAAALLQSICMNHAFTDGNKRTAWGTTKLFLFLNGWHLKSKTKEAADFMVMVDNEKPSLRDITSWLKTHSEKR</sequence>
<protein>
    <recommendedName>
        <fullName evidence="1">Fido domain-containing protein</fullName>
    </recommendedName>
</protein>
<dbReference type="EMBL" id="MFIZ01000014">
    <property type="protein sequence ID" value="OGG11812.1"/>
    <property type="molecule type" value="Genomic_DNA"/>
</dbReference>
<dbReference type="SUPFAM" id="SSF140931">
    <property type="entry name" value="Fic-like"/>
    <property type="match status" value="1"/>
</dbReference>
<evidence type="ECO:0000259" key="1">
    <source>
        <dbReference type="PROSITE" id="PS51459"/>
    </source>
</evidence>
<name>A0A1F5ZI63_9BACT</name>
<dbReference type="Pfam" id="PF02661">
    <property type="entry name" value="Fic"/>
    <property type="match status" value="1"/>
</dbReference>
<evidence type="ECO:0000313" key="2">
    <source>
        <dbReference type="EMBL" id="OGG11812.1"/>
    </source>
</evidence>
<dbReference type="PANTHER" id="PTHR39426:SF1">
    <property type="entry name" value="HOMOLOGY TO DEATH-ON-CURING PROTEIN OF PHAGE P1"/>
    <property type="match status" value="1"/>
</dbReference>
<dbReference type="AlphaFoldDB" id="A0A1F5ZI63"/>
<accession>A0A1F5ZI63</accession>
<dbReference type="Gene3D" id="1.20.120.1870">
    <property type="entry name" value="Fic/DOC protein, Fido domain"/>
    <property type="match status" value="1"/>
</dbReference>
<dbReference type="PIRSF" id="PIRSF018297">
    <property type="entry name" value="Doc"/>
    <property type="match status" value="1"/>
</dbReference>
<dbReference type="PANTHER" id="PTHR39426">
    <property type="entry name" value="HOMOLOGY TO DEATH-ON-CURING PROTEIN OF PHAGE P1"/>
    <property type="match status" value="1"/>
</dbReference>
<dbReference type="Proteomes" id="UP000177268">
    <property type="component" value="Unassembled WGS sequence"/>
</dbReference>
<dbReference type="InterPro" id="IPR053737">
    <property type="entry name" value="Type_II_TA_Toxin"/>
</dbReference>
<gene>
    <name evidence="2" type="ORF">A2Z00_03740</name>
</gene>
<dbReference type="NCBIfam" id="TIGR01550">
    <property type="entry name" value="DOC_P1"/>
    <property type="match status" value="1"/>
</dbReference>
<proteinExistence type="predicted"/>
<dbReference type="InterPro" id="IPR036597">
    <property type="entry name" value="Fido-like_dom_sf"/>
</dbReference>
<dbReference type="InterPro" id="IPR006440">
    <property type="entry name" value="Doc"/>
</dbReference>
<dbReference type="PROSITE" id="PS51459">
    <property type="entry name" value="FIDO"/>
    <property type="match status" value="1"/>
</dbReference>
<comment type="caution">
    <text evidence="2">The sequence shown here is derived from an EMBL/GenBank/DDBJ whole genome shotgun (WGS) entry which is preliminary data.</text>
</comment>